<keyword evidence="1" id="KW-0812">Transmembrane</keyword>
<gene>
    <name evidence="2" type="ORF">COC69_29405</name>
</gene>
<evidence type="ECO:0008006" key="4">
    <source>
        <dbReference type="Google" id="ProtNLM"/>
    </source>
</evidence>
<dbReference type="EMBL" id="NULI01000235">
    <property type="protein sequence ID" value="PGS65391.1"/>
    <property type="molecule type" value="Genomic_DNA"/>
</dbReference>
<reference evidence="2 3" key="1">
    <citation type="submission" date="2017-09" db="EMBL/GenBank/DDBJ databases">
        <title>Large-scale bioinformatics analysis of Bacillus genomes uncovers conserved roles of natural products in bacterial physiology.</title>
        <authorList>
            <consortium name="Agbiome Team Llc"/>
            <person name="Bleich R.M."/>
            <person name="Grubbs K.J."/>
            <person name="Santa Maria K.C."/>
            <person name="Allen S.E."/>
            <person name="Farag S."/>
            <person name="Shank E.A."/>
            <person name="Bowers A."/>
        </authorList>
    </citation>
    <scope>NUCLEOTIDE SEQUENCE [LARGE SCALE GENOMIC DNA]</scope>
    <source>
        <strain evidence="2 3">AFS041711</strain>
    </source>
</reference>
<proteinExistence type="predicted"/>
<accession>A0A9X7CHI2</accession>
<feature type="transmembrane region" description="Helical" evidence="1">
    <location>
        <begin position="7"/>
        <end position="24"/>
    </location>
</feature>
<dbReference type="Proteomes" id="UP000224203">
    <property type="component" value="Unassembled WGS sequence"/>
</dbReference>
<keyword evidence="1" id="KW-1133">Transmembrane helix</keyword>
<sequence length="105" mass="11658">MKIIQKVAGIIVSGTIGLSGLLFLENNISFAETKSQYVKGFNEVNVTLENHAWYMLSGRSVDIISGDVHAVILQGNRIKFTKPGTYTIQINGCVYDDIFTFQVKE</sequence>
<keyword evidence="1" id="KW-0472">Membrane</keyword>
<evidence type="ECO:0000313" key="3">
    <source>
        <dbReference type="Proteomes" id="UP000224203"/>
    </source>
</evidence>
<evidence type="ECO:0000256" key="1">
    <source>
        <dbReference type="SAM" id="Phobius"/>
    </source>
</evidence>
<protein>
    <recommendedName>
        <fullName evidence="4">Group-specific protein</fullName>
    </recommendedName>
</protein>
<comment type="caution">
    <text evidence="2">The sequence shown here is derived from an EMBL/GenBank/DDBJ whole genome shotgun (WGS) entry which is preliminary data.</text>
</comment>
<dbReference type="AlphaFoldDB" id="A0A9X7CHI2"/>
<evidence type="ECO:0000313" key="2">
    <source>
        <dbReference type="EMBL" id="PGS65391.1"/>
    </source>
</evidence>
<organism evidence="2 3">
    <name type="scientific">Bacillus cereus</name>
    <dbReference type="NCBI Taxonomy" id="1396"/>
    <lineage>
        <taxon>Bacteria</taxon>
        <taxon>Bacillati</taxon>
        <taxon>Bacillota</taxon>
        <taxon>Bacilli</taxon>
        <taxon>Bacillales</taxon>
        <taxon>Bacillaceae</taxon>
        <taxon>Bacillus</taxon>
        <taxon>Bacillus cereus group</taxon>
    </lineage>
</organism>
<name>A0A9X7CHI2_BACCE</name>
<dbReference type="RefSeq" id="WP_098783668.1">
    <property type="nucleotide sequence ID" value="NZ_NULI01000235.1"/>
</dbReference>